<feature type="transmembrane region" description="Helical" evidence="9">
    <location>
        <begin position="198"/>
        <end position="219"/>
    </location>
</feature>
<comment type="similarity">
    <text evidence="2">Belongs to the CD164 family.</text>
</comment>
<dbReference type="EMBL" id="RWIC01000417">
    <property type="protein sequence ID" value="TKC44088.1"/>
    <property type="molecule type" value="Genomic_DNA"/>
</dbReference>
<dbReference type="GO" id="GO:0016020">
    <property type="term" value="C:membrane"/>
    <property type="evidence" value="ECO:0007669"/>
    <property type="project" value="UniProtKB-SubCell"/>
</dbReference>
<dbReference type="PANTHER" id="PTHR11337">
    <property type="entry name" value="MUCIN/PORIMIN"/>
    <property type="match status" value="1"/>
</dbReference>
<feature type="compositionally biased region" description="Low complexity" evidence="8">
    <location>
        <begin position="161"/>
        <end position="186"/>
    </location>
</feature>
<keyword evidence="3 9" id="KW-0812">Transmembrane</keyword>
<evidence type="ECO:0000256" key="2">
    <source>
        <dbReference type="ARBA" id="ARBA00005341"/>
    </source>
</evidence>
<proteinExistence type="inferred from homology"/>
<comment type="subcellular location">
    <subcellularLocation>
        <location evidence="1">Membrane</location>
        <topology evidence="1">Single-pass type I membrane protein</topology>
    </subcellularLocation>
</comment>
<accession>A0A4U1F493</accession>
<sequence>FQLVSPAPRLRTPPSRDTGALPRGERGLRGGAAGDGGTGATAEDAMSGLFRPLLLAAGCLASLCVMTAAQNTTLAPNTTAPSVLPNTTTTAPVLPPTLPTVTTPAPEICESRNNCVSCFDPNAANTTCFWIECKGKSYCSDNSTVSDCNVVNSTEFCTAKTTTPPSPSTASTTATTSGTTNTTLTPTPQPARKSTFDAASFIGGIVLVLGVQAVIFFLYKFCKSKERNYHTL</sequence>
<evidence type="ECO:0000256" key="1">
    <source>
        <dbReference type="ARBA" id="ARBA00004479"/>
    </source>
</evidence>
<dbReference type="GO" id="GO:0005768">
    <property type="term" value="C:endosome"/>
    <property type="evidence" value="ECO:0007669"/>
    <property type="project" value="TreeGrafter"/>
</dbReference>
<protein>
    <recommendedName>
        <fullName evidence="12">CD164 molecule</fullName>
    </recommendedName>
</protein>
<dbReference type="InterPro" id="IPR007947">
    <property type="entry name" value="CD164_MGC24"/>
</dbReference>
<evidence type="ECO:0000256" key="7">
    <source>
        <dbReference type="ARBA" id="ARBA00023180"/>
    </source>
</evidence>
<dbReference type="Proteomes" id="UP000308365">
    <property type="component" value="Unassembled WGS sequence"/>
</dbReference>
<keyword evidence="7" id="KW-0325">Glycoprotein</keyword>
<organism evidence="10 11">
    <name type="scientific">Monodon monoceros</name>
    <name type="common">Narwhal</name>
    <name type="synonym">Ceratodon monodon</name>
    <dbReference type="NCBI Taxonomy" id="40151"/>
    <lineage>
        <taxon>Eukaryota</taxon>
        <taxon>Metazoa</taxon>
        <taxon>Chordata</taxon>
        <taxon>Craniata</taxon>
        <taxon>Vertebrata</taxon>
        <taxon>Euteleostomi</taxon>
        <taxon>Mammalia</taxon>
        <taxon>Eutheria</taxon>
        <taxon>Laurasiatheria</taxon>
        <taxon>Artiodactyla</taxon>
        <taxon>Whippomorpha</taxon>
        <taxon>Cetacea</taxon>
        <taxon>Odontoceti</taxon>
        <taxon>Monodontidae</taxon>
        <taxon>Monodon</taxon>
    </lineage>
</organism>
<evidence type="ECO:0000256" key="5">
    <source>
        <dbReference type="ARBA" id="ARBA00022989"/>
    </source>
</evidence>
<keyword evidence="6 9" id="KW-0472">Membrane</keyword>
<evidence type="ECO:0000313" key="10">
    <source>
        <dbReference type="EMBL" id="TKC44088.1"/>
    </source>
</evidence>
<dbReference type="GO" id="GO:0005764">
    <property type="term" value="C:lysosome"/>
    <property type="evidence" value="ECO:0007669"/>
    <property type="project" value="TreeGrafter"/>
</dbReference>
<evidence type="ECO:0008006" key="12">
    <source>
        <dbReference type="Google" id="ProtNLM"/>
    </source>
</evidence>
<evidence type="ECO:0000256" key="4">
    <source>
        <dbReference type="ARBA" id="ARBA00022729"/>
    </source>
</evidence>
<reference evidence="11" key="1">
    <citation type="journal article" date="2019" name="IScience">
        <title>Narwhal Genome Reveals Long-Term Low Genetic Diversity despite Current Large Abundance Size.</title>
        <authorList>
            <person name="Westbury M.V."/>
            <person name="Petersen B."/>
            <person name="Garde E."/>
            <person name="Heide-Jorgensen M.P."/>
            <person name="Lorenzen E.D."/>
        </authorList>
    </citation>
    <scope>NUCLEOTIDE SEQUENCE [LARGE SCALE GENOMIC DNA]</scope>
</reference>
<keyword evidence="5 9" id="KW-1133">Transmembrane helix</keyword>
<comment type="caution">
    <text evidence="10">The sequence shown here is derived from an EMBL/GenBank/DDBJ whole genome shotgun (WGS) entry which is preliminary data.</text>
</comment>
<evidence type="ECO:0000256" key="6">
    <source>
        <dbReference type="ARBA" id="ARBA00023136"/>
    </source>
</evidence>
<dbReference type="AlphaFoldDB" id="A0A4U1F493"/>
<dbReference type="PANTHER" id="PTHR11337:SF12">
    <property type="entry name" value="SIALOMUCIN CORE PROTEIN 24"/>
    <property type="match status" value="1"/>
</dbReference>
<feature type="region of interest" description="Disordered" evidence="8">
    <location>
        <begin position="161"/>
        <end position="190"/>
    </location>
</feature>
<evidence type="ECO:0000256" key="8">
    <source>
        <dbReference type="SAM" id="MobiDB-lite"/>
    </source>
</evidence>
<feature type="non-terminal residue" evidence="10">
    <location>
        <position position="1"/>
    </location>
</feature>
<evidence type="ECO:0000313" key="11">
    <source>
        <dbReference type="Proteomes" id="UP000308365"/>
    </source>
</evidence>
<name>A0A4U1F493_MONMO</name>
<dbReference type="PRINTS" id="PR01701">
    <property type="entry name" value="CD164ANTIGEN"/>
</dbReference>
<evidence type="ECO:0000256" key="3">
    <source>
        <dbReference type="ARBA" id="ARBA00022692"/>
    </source>
</evidence>
<dbReference type="Pfam" id="PF05283">
    <property type="entry name" value="MGC-24"/>
    <property type="match status" value="1"/>
</dbReference>
<feature type="region of interest" description="Disordered" evidence="8">
    <location>
        <begin position="1"/>
        <end position="40"/>
    </location>
</feature>
<evidence type="ECO:0000256" key="9">
    <source>
        <dbReference type="SAM" id="Phobius"/>
    </source>
</evidence>
<feature type="compositionally biased region" description="Gly residues" evidence="8">
    <location>
        <begin position="29"/>
        <end position="39"/>
    </location>
</feature>
<keyword evidence="4" id="KW-0732">Signal</keyword>
<gene>
    <name evidence="10" type="ORF">EI555_008128</name>
</gene>